<feature type="transmembrane region" description="Helical" evidence="2">
    <location>
        <begin position="58"/>
        <end position="79"/>
    </location>
</feature>
<dbReference type="OrthoDB" id="3693726at2"/>
<dbReference type="EMBL" id="PTIX01000001">
    <property type="protein sequence ID" value="PPK70873.1"/>
    <property type="molecule type" value="Genomic_DNA"/>
</dbReference>
<name>A0A2S6H069_9PSEU</name>
<feature type="region of interest" description="Disordered" evidence="1">
    <location>
        <begin position="167"/>
        <end position="222"/>
    </location>
</feature>
<feature type="transmembrane region" description="Helical" evidence="2">
    <location>
        <begin position="85"/>
        <end position="109"/>
    </location>
</feature>
<proteinExistence type="predicted"/>
<evidence type="ECO:0000256" key="1">
    <source>
        <dbReference type="SAM" id="MobiDB-lite"/>
    </source>
</evidence>
<comment type="caution">
    <text evidence="3">The sequence shown here is derived from an EMBL/GenBank/DDBJ whole genome shotgun (WGS) entry which is preliminary data.</text>
</comment>
<keyword evidence="2" id="KW-0812">Transmembrane</keyword>
<dbReference type="Proteomes" id="UP000239203">
    <property type="component" value="Unassembled WGS sequence"/>
</dbReference>
<organism evidence="3 4">
    <name type="scientific">Actinokineospora auranticolor</name>
    <dbReference type="NCBI Taxonomy" id="155976"/>
    <lineage>
        <taxon>Bacteria</taxon>
        <taxon>Bacillati</taxon>
        <taxon>Actinomycetota</taxon>
        <taxon>Actinomycetes</taxon>
        <taxon>Pseudonocardiales</taxon>
        <taxon>Pseudonocardiaceae</taxon>
        <taxon>Actinokineospora</taxon>
    </lineage>
</organism>
<dbReference type="RefSeq" id="WP_146107863.1">
    <property type="nucleotide sequence ID" value="NZ_CP154825.1"/>
</dbReference>
<gene>
    <name evidence="3" type="ORF">CLV40_10159</name>
</gene>
<evidence type="ECO:0000313" key="3">
    <source>
        <dbReference type="EMBL" id="PPK70873.1"/>
    </source>
</evidence>
<keyword evidence="2" id="KW-0472">Membrane</keyword>
<evidence type="ECO:0000313" key="4">
    <source>
        <dbReference type="Proteomes" id="UP000239203"/>
    </source>
</evidence>
<keyword evidence="2" id="KW-1133">Transmembrane helix</keyword>
<feature type="region of interest" description="Disordered" evidence="1">
    <location>
        <begin position="126"/>
        <end position="152"/>
    </location>
</feature>
<reference evidence="3 4" key="1">
    <citation type="submission" date="2018-02" db="EMBL/GenBank/DDBJ databases">
        <title>Genomic Encyclopedia of Archaeal and Bacterial Type Strains, Phase II (KMG-II): from individual species to whole genera.</title>
        <authorList>
            <person name="Goeker M."/>
        </authorList>
    </citation>
    <scope>NUCLEOTIDE SEQUENCE [LARGE SCALE GENOMIC DNA]</scope>
    <source>
        <strain evidence="3 4">YU 961-1</strain>
    </source>
</reference>
<feature type="transmembrane region" description="Helical" evidence="2">
    <location>
        <begin position="16"/>
        <end position="37"/>
    </location>
</feature>
<keyword evidence="4" id="KW-1185">Reference proteome</keyword>
<evidence type="ECO:0000256" key="2">
    <source>
        <dbReference type="SAM" id="Phobius"/>
    </source>
</evidence>
<dbReference type="AlphaFoldDB" id="A0A2S6H069"/>
<accession>A0A2S6H069</accession>
<sequence length="222" mass="23483">MTDRRLSEKGPIVDDGTYVLFLVLGIALVVVDGQIIYRSGLRYLSDSYGDPGSARSMARLVSVLFHFAVLGVLALISAIDIGGDTVLMAVVRRLGVVLLLLAVAHALTIRMLTRMRDRLDAENLTKQRQEHMQTHGVPLDPSAPTPPSGAIDSEAIARANGNAETRLSRAPGAEPGIGTVPTGPDAAVPGQDVPVQQRRAVKPNLGTEAVARRGGTVGPEEL</sequence>
<protein>
    <submittedName>
        <fullName evidence="3">Uncharacterized protein</fullName>
    </submittedName>
</protein>